<gene>
    <name evidence="2" type="ORF">KIPB_014423</name>
</gene>
<comment type="caution">
    <text evidence="2">The sequence shown here is derived from an EMBL/GenBank/DDBJ whole genome shotgun (WGS) entry which is preliminary data.</text>
</comment>
<organism evidence="2 3">
    <name type="scientific">Kipferlia bialata</name>
    <dbReference type="NCBI Taxonomy" id="797122"/>
    <lineage>
        <taxon>Eukaryota</taxon>
        <taxon>Metamonada</taxon>
        <taxon>Carpediemonas-like organisms</taxon>
        <taxon>Kipferlia</taxon>
    </lineage>
</organism>
<evidence type="ECO:0000313" key="2">
    <source>
        <dbReference type="EMBL" id="GIQ91255.1"/>
    </source>
</evidence>
<accession>A0A9K3DBL2</accession>
<feature type="compositionally biased region" description="Polar residues" evidence="1">
    <location>
        <begin position="51"/>
        <end position="61"/>
    </location>
</feature>
<feature type="compositionally biased region" description="Low complexity" evidence="1">
    <location>
        <begin position="14"/>
        <end position="29"/>
    </location>
</feature>
<keyword evidence="3" id="KW-1185">Reference proteome</keyword>
<feature type="region of interest" description="Disordered" evidence="1">
    <location>
        <begin position="1"/>
        <end position="81"/>
    </location>
</feature>
<evidence type="ECO:0000313" key="3">
    <source>
        <dbReference type="Proteomes" id="UP000265618"/>
    </source>
</evidence>
<sequence>SARYQRPPSNLPTSGRTSRSGGRVGGASRHQSISPTPMDSSDASPPHMRPGTTSALAMQTPTRGARGRERERAGARARTAPDAKMLVQVAADLTDDDRAEYVRALRQRLQDVSSLLD</sequence>
<dbReference type="Proteomes" id="UP000265618">
    <property type="component" value="Unassembled WGS sequence"/>
</dbReference>
<dbReference type="AlphaFoldDB" id="A0A9K3DBL2"/>
<dbReference type="EMBL" id="BDIP01007404">
    <property type="protein sequence ID" value="GIQ91255.1"/>
    <property type="molecule type" value="Genomic_DNA"/>
</dbReference>
<evidence type="ECO:0000256" key="1">
    <source>
        <dbReference type="SAM" id="MobiDB-lite"/>
    </source>
</evidence>
<reference evidence="2 3" key="1">
    <citation type="journal article" date="2018" name="PLoS ONE">
        <title>The draft genome of Kipferlia bialata reveals reductive genome evolution in fornicate parasites.</title>
        <authorList>
            <person name="Tanifuji G."/>
            <person name="Takabayashi S."/>
            <person name="Kume K."/>
            <person name="Takagi M."/>
            <person name="Nakayama T."/>
            <person name="Kamikawa R."/>
            <person name="Inagaki Y."/>
            <person name="Hashimoto T."/>
        </authorList>
    </citation>
    <scope>NUCLEOTIDE SEQUENCE [LARGE SCALE GENOMIC DNA]</scope>
    <source>
        <strain evidence="2">NY0173</strain>
    </source>
</reference>
<feature type="non-terminal residue" evidence="2">
    <location>
        <position position="117"/>
    </location>
</feature>
<feature type="compositionally biased region" description="Polar residues" evidence="1">
    <location>
        <begin position="30"/>
        <end position="43"/>
    </location>
</feature>
<proteinExistence type="predicted"/>
<name>A0A9K3DBL2_9EUKA</name>
<protein>
    <submittedName>
        <fullName evidence="2">Uncharacterized protein</fullName>
    </submittedName>
</protein>